<feature type="region of interest" description="Disordered" evidence="1">
    <location>
        <begin position="1"/>
        <end position="48"/>
    </location>
</feature>
<evidence type="ECO:0000256" key="1">
    <source>
        <dbReference type="SAM" id="MobiDB-lite"/>
    </source>
</evidence>
<dbReference type="Proteomes" id="UP001221757">
    <property type="component" value="Unassembled WGS sequence"/>
</dbReference>
<keyword evidence="3" id="KW-1185">Reference proteome</keyword>
<accession>A0AAD7D2A5</accession>
<evidence type="ECO:0000313" key="3">
    <source>
        <dbReference type="Proteomes" id="UP001221757"/>
    </source>
</evidence>
<reference evidence="2" key="1">
    <citation type="submission" date="2023-03" db="EMBL/GenBank/DDBJ databases">
        <title>Massive genome expansion in bonnet fungi (Mycena s.s.) driven by repeated elements and novel gene families across ecological guilds.</title>
        <authorList>
            <consortium name="Lawrence Berkeley National Laboratory"/>
            <person name="Harder C.B."/>
            <person name="Miyauchi S."/>
            <person name="Viragh M."/>
            <person name="Kuo A."/>
            <person name="Thoen E."/>
            <person name="Andreopoulos B."/>
            <person name="Lu D."/>
            <person name="Skrede I."/>
            <person name="Drula E."/>
            <person name="Henrissat B."/>
            <person name="Morin E."/>
            <person name="Kohler A."/>
            <person name="Barry K."/>
            <person name="LaButti K."/>
            <person name="Morin E."/>
            <person name="Salamov A."/>
            <person name="Lipzen A."/>
            <person name="Mereny Z."/>
            <person name="Hegedus B."/>
            <person name="Baldrian P."/>
            <person name="Stursova M."/>
            <person name="Weitz H."/>
            <person name="Taylor A."/>
            <person name="Grigoriev I.V."/>
            <person name="Nagy L.G."/>
            <person name="Martin F."/>
            <person name="Kauserud H."/>
        </authorList>
    </citation>
    <scope>NUCLEOTIDE SEQUENCE</scope>
    <source>
        <strain evidence="2">CBHHK067</strain>
    </source>
</reference>
<organism evidence="2 3">
    <name type="scientific">Mycena rosella</name>
    <name type="common">Pink bonnet</name>
    <name type="synonym">Agaricus rosellus</name>
    <dbReference type="NCBI Taxonomy" id="1033263"/>
    <lineage>
        <taxon>Eukaryota</taxon>
        <taxon>Fungi</taxon>
        <taxon>Dikarya</taxon>
        <taxon>Basidiomycota</taxon>
        <taxon>Agaricomycotina</taxon>
        <taxon>Agaricomycetes</taxon>
        <taxon>Agaricomycetidae</taxon>
        <taxon>Agaricales</taxon>
        <taxon>Marasmiineae</taxon>
        <taxon>Mycenaceae</taxon>
        <taxon>Mycena</taxon>
    </lineage>
</organism>
<feature type="compositionally biased region" description="Basic and acidic residues" evidence="1">
    <location>
        <begin position="30"/>
        <end position="46"/>
    </location>
</feature>
<sequence>MLRTATTRLARRPQNVPAVALSRPSSSAAHAEDDHHDHHEQDDTVYPKEGFTGPIWRKTLVFTVGAALFYEFLGAPSSNTLPWLPPSPTVLPADHESVLDIAATRAAKQTVLSDERQLVRSAERPAVYRARNPEDFNHISPYGNPVGMGVKWNKPSKPAPADEPAK</sequence>
<protein>
    <submittedName>
        <fullName evidence="2">Uncharacterized protein</fullName>
    </submittedName>
</protein>
<evidence type="ECO:0000313" key="2">
    <source>
        <dbReference type="EMBL" id="KAJ7675058.1"/>
    </source>
</evidence>
<dbReference type="AlphaFoldDB" id="A0AAD7D2A5"/>
<name>A0AAD7D2A5_MYCRO</name>
<dbReference type="EMBL" id="JARKIE010000153">
    <property type="protein sequence ID" value="KAJ7675058.1"/>
    <property type="molecule type" value="Genomic_DNA"/>
</dbReference>
<comment type="caution">
    <text evidence="2">The sequence shown here is derived from an EMBL/GenBank/DDBJ whole genome shotgun (WGS) entry which is preliminary data.</text>
</comment>
<gene>
    <name evidence="2" type="ORF">B0H17DRAFT_1081656</name>
</gene>
<proteinExistence type="predicted"/>